<proteinExistence type="predicted"/>
<accession>A0A1J4JKS8</accession>
<dbReference type="InterPro" id="IPR011992">
    <property type="entry name" value="EF-hand-dom_pair"/>
</dbReference>
<dbReference type="Proteomes" id="UP000179807">
    <property type="component" value="Unassembled WGS sequence"/>
</dbReference>
<sequence>MSNIRELTDRFASTLRRWGLNPREVFEEYDRGKTGYLLPEIFSRALVSTNFYCSVEDGIFLQNMYMENGMINYRRFLDDVANPISSKSTTLAPRDQEKIIEFGTRLQAKNLTVIDLMHEFDRLRVGHVSIDTFFRAFGSNPLCRSIANQYADTITGEVNYMSLHKDIQELLLHKSTSVKGPSCPLPPFFENFVRCISSRNINLYDSFAEYDRYKRGYITLQIFLSVVSSFGIPLSPSQLQQIAHPFVENGNINYKNFSVYVNKMADSFEVQPQQIEIQPTDLNKLLNEIKQRVVERRIQLRDQLQTAEHEARGNLSRQKFYKLLSFTGFNFSPGDIKSLDAAFVRRNDCVNVGAFLDRVDPMEPKVAPINVDEIIRRLRLLLLQRNESIVKYCASFDREQSGTISLSQLISVFNSIDFHPSTNELNAIGNKFGNGRFIQWKNLCDQVEPVIEKPSFTSTATSIRQSLPQQPAPPNEMVIALLRKLYQAAKRWNTSIRDDLIRLDIRKCGLLNSRTFREELESLPLKISSAEIMMACKNYFKPNTDQVCYLVFCDDLEQYGSIQEDRRDEEEQALLTRKIANENNLEDAQKTQQALRIIKAAVNSRRLSPEELFVKKDSYHTGLIPNDCVIPSLSPIILYLNEQQINQIMKDFRDRRQPEKFNYRRMCAALSDVTPRDEDIRLISEIRRQASGENDGVQFVTNELKNKLAERKKSVYDLFFDVNIDTITPTQFRNRIEQTGIIVPENDMQKLIRKYRATRSNEINWYAFCHDVEESQPMQYQSYH</sequence>
<reference evidence="1" key="1">
    <citation type="submission" date="2016-10" db="EMBL/GenBank/DDBJ databases">
        <authorList>
            <person name="Benchimol M."/>
            <person name="Almeida L.G."/>
            <person name="Vasconcelos A.T."/>
            <person name="Perreira-Neves A."/>
            <person name="Rosa I.A."/>
            <person name="Tasca T."/>
            <person name="Bogo M.R."/>
            <person name="de Souza W."/>
        </authorList>
    </citation>
    <scope>NUCLEOTIDE SEQUENCE [LARGE SCALE GENOMIC DNA]</scope>
    <source>
        <strain evidence="1">K</strain>
    </source>
</reference>
<dbReference type="InterPro" id="IPR052603">
    <property type="entry name" value="EFCB6"/>
</dbReference>
<evidence type="ECO:0000313" key="1">
    <source>
        <dbReference type="EMBL" id="OHS99690.1"/>
    </source>
</evidence>
<keyword evidence="2" id="KW-1185">Reference proteome</keyword>
<dbReference type="OrthoDB" id="272072at2759"/>
<dbReference type="SUPFAM" id="SSF47473">
    <property type="entry name" value="EF-hand"/>
    <property type="match status" value="4"/>
</dbReference>
<dbReference type="RefSeq" id="XP_068352827.1">
    <property type="nucleotide sequence ID" value="XM_068494226.1"/>
</dbReference>
<dbReference type="VEuPathDB" id="TrichDB:TRFO_08339"/>
<dbReference type="AlphaFoldDB" id="A0A1J4JKS8"/>
<evidence type="ECO:0008006" key="3">
    <source>
        <dbReference type="Google" id="ProtNLM"/>
    </source>
</evidence>
<organism evidence="1 2">
    <name type="scientific">Tritrichomonas foetus</name>
    <dbReference type="NCBI Taxonomy" id="1144522"/>
    <lineage>
        <taxon>Eukaryota</taxon>
        <taxon>Metamonada</taxon>
        <taxon>Parabasalia</taxon>
        <taxon>Tritrichomonadida</taxon>
        <taxon>Tritrichomonadidae</taxon>
        <taxon>Tritrichomonas</taxon>
    </lineage>
</organism>
<protein>
    <recommendedName>
        <fullName evidence="3">EF hand family protein</fullName>
    </recommendedName>
</protein>
<name>A0A1J4JKS8_9EUKA</name>
<comment type="caution">
    <text evidence="1">The sequence shown here is derived from an EMBL/GenBank/DDBJ whole genome shotgun (WGS) entry which is preliminary data.</text>
</comment>
<dbReference type="Gene3D" id="1.10.238.10">
    <property type="entry name" value="EF-hand"/>
    <property type="match status" value="2"/>
</dbReference>
<gene>
    <name evidence="1" type="ORF">TRFO_08339</name>
</gene>
<dbReference type="PANTHER" id="PTHR20875">
    <property type="entry name" value="EF-HAND CALCIUM-BINDING DOMAIN-CONTAINING PROTEIN 6-RELATED"/>
    <property type="match status" value="1"/>
</dbReference>
<dbReference type="GeneID" id="94828930"/>
<dbReference type="PANTHER" id="PTHR20875:SF0">
    <property type="entry name" value="GH12158P"/>
    <property type="match status" value="1"/>
</dbReference>
<evidence type="ECO:0000313" key="2">
    <source>
        <dbReference type="Proteomes" id="UP000179807"/>
    </source>
</evidence>
<dbReference type="EMBL" id="MLAK01000993">
    <property type="protein sequence ID" value="OHS99690.1"/>
    <property type="molecule type" value="Genomic_DNA"/>
</dbReference>